<feature type="transmembrane region" description="Helical" evidence="8">
    <location>
        <begin position="248"/>
        <end position="266"/>
    </location>
</feature>
<feature type="transmembrane region" description="Helical" evidence="8">
    <location>
        <begin position="12"/>
        <end position="34"/>
    </location>
</feature>
<evidence type="ECO:0000256" key="4">
    <source>
        <dbReference type="ARBA" id="ARBA00022597"/>
    </source>
</evidence>
<feature type="transmembrane region" description="Helical" evidence="8">
    <location>
        <begin position="111"/>
        <end position="133"/>
    </location>
</feature>
<evidence type="ECO:0000313" key="10">
    <source>
        <dbReference type="EMBL" id="SIT17121.1"/>
    </source>
</evidence>
<evidence type="ECO:0000256" key="2">
    <source>
        <dbReference type="ARBA" id="ARBA00022448"/>
    </source>
</evidence>
<name>A0A1N7Q2S7_9BACL</name>
<feature type="transmembrane region" description="Helical" evidence="8">
    <location>
        <begin position="145"/>
        <end position="165"/>
    </location>
</feature>
<dbReference type="InterPro" id="IPR000515">
    <property type="entry name" value="MetI-like"/>
</dbReference>
<evidence type="ECO:0000256" key="1">
    <source>
        <dbReference type="ARBA" id="ARBA00004651"/>
    </source>
</evidence>
<accession>A0A1N7Q2S7</accession>
<evidence type="ECO:0000256" key="6">
    <source>
        <dbReference type="ARBA" id="ARBA00022989"/>
    </source>
</evidence>
<keyword evidence="2 8" id="KW-0813">Transport</keyword>
<comment type="similarity">
    <text evidence="8">Belongs to the binding-protein-dependent transport system permease family.</text>
</comment>
<keyword evidence="6 8" id="KW-1133">Transmembrane helix</keyword>
<dbReference type="PANTHER" id="PTHR32243">
    <property type="entry name" value="MALTOSE TRANSPORT SYSTEM PERMEASE-RELATED"/>
    <property type="match status" value="1"/>
</dbReference>
<evidence type="ECO:0000256" key="3">
    <source>
        <dbReference type="ARBA" id="ARBA00022475"/>
    </source>
</evidence>
<dbReference type="Gene3D" id="1.10.3720.10">
    <property type="entry name" value="MetI-like"/>
    <property type="match status" value="1"/>
</dbReference>
<gene>
    <name evidence="10" type="ORF">SAMN05421790_11724</name>
</gene>
<comment type="subcellular location">
    <subcellularLocation>
        <location evidence="1 8">Cell membrane</location>
        <topology evidence="1 8">Multi-pass membrane protein</topology>
    </subcellularLocation>
</comment>
<dbReference type="RefSeq" id="WP_009709313.1">
    <property type="nucleotide sequence ID" value="NZ_CP048103.1"/>
</dbReference>
<dbReference type="EMBL" id="FTOD01000017">
    <property type="protein sequence ID" value="SIT17121.1"/>
    <property type="molecule type" value="Genomic_DNA"/>
</dbReference>
<dbReference type="Pfam" id="PF00528">
    <property type="entry name" value="BPD_transp_1"/>
    <property type="match status" value="1"/>
</dbReference>
<dbReference type="GO" id="GO:0042956">
    <property type="term" value="P:maltodextrin transmembrane transport"/>
    <property type="evidence" value="ECO:0007669"/>
    <property type="project" value="TreeGrafter"/>
</dbReference>
<keyword evidence="7 8" id="KW-0472">Membrane</keyword>
<dbReference type="GO" id="GO:0005886">
    <property type="term" value="C:plasma membrane"/>
    <property type="evidence" value="ECO:0007669"/>
    <property type="project" value="UniProtKB-SubCell"/>
</dbReference>
<dbReference type="InterPro" id="IPR035906">
    <property type="entry name" value="MetI-like_sf"/>
</dbReference>
<protein>
    <submittedName>
        <fullName evidence="10">Carbohydrate ABC transporter membrane protein 2, CUT1 family</fullName>
    </submittedName>
</protein>
<evidence type="ECO:0000256" key="7">
    <source>
        <dbReference type="ARBA" id="ARBA00023136"/>
    </source>
</evidence>
<feature type="transmembrane region" description="Helical" evidence="8">
    <location>
        <begin position="186"/>
        <end position="208"/>
    </location>
</feature>
<evidence type="ECO:0000313" key="11">
    <source>
        <dbReference type="Proteomes" id="UP000186795"/>
    </source>
</evidence>
<evidence type="ECO:0000259" key="9">
    <source>
        <dbReference type="PROSITE" id="PS50928"/>
    </source>
</evidence>
<dbReference type="PANTHER" id="PTHR32243:SF34">
    <property type="entry name" value="GALACTOOLIGOSACCHARIDES TRANSPORT SYSTEM PERMEASE PROTEIN GANQ"/>
    <property type="match status" value="1"/>
</dbReference>
<evidence type="ECO:0000256" key="8">
    <source>
        <dbReference type="RuleBase" id="RU363032"/>
    </source>
</evidence>
<feature type="domain" description="ABC transmembrane type-1" evidence="9">
    <location>
        <begin position="74"/>
        <end position="266"/>
    </location>
</feature>
<dbReference type="CDD" id="cd06261">
    <property type="entry name" value="TM_PBP2"/>
    <property type="match status" value="1"/>
</dbReference>
<reference evidence="11" key="1">
    <citation type="submission" date="2017-01" db="EMBL/GenBank/DDBJ databases">
        <authorList>
            <person name="Varghese N."/>
            <person name="Submissions S."/>
        </authorList>
    </citation>
    <scope>NUCLEOTIDE SEQUENCE [LARGE SCALE GENOMIC DNA]</scope>
    <source>
        <strain evidence="11">DSM 45196</strain>
    </source>
</reference>
<proteinExistence type="inferred from homology"/>
<dbReference type="OrthoDB" id="9794684at2"/>
<feature type="transmembrane region" description="Helical" evidence="8">
    <location>
        <begin position="80"/>
        <end position="99"/>
    </location>
</feature>
<dbReference type="PROSITE" id="PS50928">
    <property type="entry name" value="ABC_TM1"/>
    <property type="match status" value="1"/>
</dbReference>
<keyword evidence="4" id="KW-0762">Sugar transport</keyword>
<dbReference type="AlphaFoldDB" id="A0A1N7Q2S7"/>
<dbReference type="SUPFAM" id="SSF161098">
    <property type="entry name" value="MetI-like"/>
    <property type="match status" value="1"/>
</dbReference>
<dbReference type="GO" id="GO:0015423">
    <property type="term" value="F:ABC-type maltose transporter activity"/>
    <property type="evidence" value="ECO:0007669"/>
    <property type="project" value="TreeGrafter"/>
</dbReference>
<keyword evidence="11" id="KW-1185">Reference proteome</keyword>
<dbReference type="Proteomes" id="UP000186795">
    <property type="component" value="Unassembled WGS sequence"/>
</dbReference>
<dbReference type="InterPro" id="IPR050901">
    <property type="entry name" value="BP-dep_ABC_trans_perm"/>
</dbReference>
<keyword evidence="3" id="KW-1003">Cell membrane</keyword>
<organism evidence="10 11">
    <name type="scientific">Kroppenstedtia eburnea</name>
    <dbReference type="NCBI Taxonomy" id="714067"/>
    <lineage>
        <taxon>Bacteria</taxon>
        <taxon>Bacillati</taxon>
        <taxon>Bacillota</taxon>
        <taxon>Bacilli</taxon>
        <taxon>Bacillales</taxon>
        <taxon>Thermoactinomycetaceae</taxon>
        <taxon>Kroppenstedtia</taxon>
    </lineage>
</organism>
<dbReference type="FunFam" id="1.10.3720.10:FF:000034">
    <property type="entry name" value="Sugar ABC transporter permease"/>
    <property type="match status" value="1"/>
</dbReference>
<evidence type="ECO:0000256" key="5">
    <source>
        <dbReference type="ARBA" id="ARBA00022692"/>
    </source>
</evidence>
<keyword evidence="5 8" id="KW-0812">Transmembrane</keyword>
<sequence>MKKQPWTSRIGLIVTYLILLSMVGVTLFPILWIIGASLNPGTSLFSSSMIPEKATVKHYVWLFTSPDSHYFSWYANTLKISLINASLSVLLTAGTAYAFSRYKFAGRKHGLITFLLLQMFPPTMAMVAFYVLLNMVNLLDTHLGLILIYAGTQIPFNTWLVKGYFDTIPRGLDEAAKLDGAGHNTIFFRIMLPLAKPIIAVVALFNFIGPMADFLLPQIILTSPENQTLAVGLFGFINEQFGQNFTRFAAGSVLIALPIAAFFLFLQRYFVSGLAAGATKG</sequence>